<dbReference type="HOGENOM" id="CLU_039676_0_0_1"/>
<evidence type="ECO:0000313" key="1">
    <source>
        <dbReference type="EnsemblPlants" id="OPUNC08G15780.1"/>
    </source>
</evidence>
<reference evidence="1" key="2">
    <citation type="submission" date="2018-05" db="EMBL/GenBank/DDBJ databases">
        <title>OpunRS2 (Oryza punctata Reference Sequence Version 2).</title>
        <authorList>
            <person name="Zhang J."/>
            <person name="Kudrna D."/>
            <person name="Lee S."/>
            <person name="Talag J."/>
            <person name="Welchert J."/>
            <person name="Wing R.A."/>
        </authorList>
    </citation>
    <scope>NUCLEOTIDE SEQUENCE [LARGE SCALE GENOMIC DNA]</scope>
</reference>
<dbReference type="PANTHER" id="PTHR31672:SF13">
    <property type="entry name" value="F-BOX PROTEIN CPR30-LIKE"/>
    <property type="match status" value="1"/>
</dbReference>
<protein>
    <submittedName>
        <fullName evidence="1">Uncharacterized protein</fullName>
    </submittedName>
</protein>
<dbReference type="PANTHER" id="PTHR31672">
    <property type="entry name" value="BNACNNG10540D PROTEIN"/>
    <property type="match status" value="1"/>
</dbReference>
<name>A0A0E0LVV8_ORYPU</name>
<dbReference type="STRING" id="4537.A0A0E0LVV8"/>
<sequence>MALSRHHRRLITSPEFGRLHCRHGTPLPRPHIAYVATAIVVSHRDMFGRVKNLEEWAEQRAKHGFGTGAFAWESQQDRSSTYHGFYVTVGDGRRRGTNPMRVLARQKYNDQKYVGTCNGVVLLAGKGETNEVYRPSVGLLLNPAVADDEMEVSIDCSSPDEYHMLGFAYGPRTRTYKLLARKHELVPNLKVYPKGRKTHVRVSGQPLYLWRADKLVVHRGGAAANGARAGLDNDTIPHRSLYMDSTVYLMNVDKGTVVAFDVDDEAVTSIDLPGERVAGGEPHSHVKSDLMEMSGRVCVATAENGDTSLYAIWLLTADHRWERRCVFRNDYSSSSAKVAGVWDCGRVLLILLQINDDISIYTYDDATEEVSHLNTPPNASPEKQDYLICWGYKPTLVSPASIVGELSQHEQQRRDLAACVLAALKPANELDRRMGQLAALRTVCFMEFLVRIMGMLPSQLHHGIADLNRFY</sequence>
<dbReference type="AlphaFoldDB" id="A0A0E0LVV8"/>
<accession>A0A0E0LVV8</accession>
<reference evidence="1" key="1">
    <citation type="submission" date="2015-04" db="UniProtKB">
        <authorList>
            <consortium name="EnsemblPlants"/>
        </authorList>
    </citation>
    <scope>IDENTIFICATION</scope>
</reference>
<keyword evidence="2" id="KW-1185">Reference proteome</keyword>
<evidence type="ECO:0000313" key="2">
    <source>
        <dbReference type="Proteomes" id="UP000026962"/>
    </source>
</evidence>
<dbReference type="Proteomes" id="UP000026962">
    <property type="component" value="Chromosome 8"/>
</dbReference>
<dbReference type="Gramene" id="OPUNC08G15780.1">
    <property type="protein sequence ID" value="OPUNC08G15780.1"/>
    <property type="gene ID" value="OPUNC08G15780"/>
</dbReference>
<proteinExistence type="predicted"/>
<dbReference type="EnsemblPlants" id="OPUNC08G15780.1">
    <property type="protein sequence ID" value="OPUNC08G15780.1"/>
    <property type="gene ID" value="OPUNC08G15780"/>
</dbReference>
<organism evidence="1">
    <name type="scientific">Oryza punctata</name>
    <name type="common">Red rice</name>
    <dbReference type="NCBI Taxonomy" id="4537"/>
    <lineage>
        <taxon>Eukaryota</taxon>
        <taxon>Viridiplantae</taxon>
        <taxon>Streptophyta</taxon>
        <taxon>Embryophyta</taxon>
        <taxon>Tracheophyta</taxon>
        <taxon>Spermatophyta</taxon>
        <taxon>Magnoliopsida</taxon>
        <taxon>Liliopsida</taxon>
        <taxon>Poales</taxon>
        <taxon>Poaceae</taxon>
        <taxon>BOP clade</taxon>
        <taxon>Oryzoideae</taxon>
        <taxon>Oryzeae</taxon>
        <taxon>Oryzinae</taxon>
        <taxon>Oryza</taxon>
    </lineage>
</organism>
<dbReference type="InterPro" id="IPR050796">
    <property type="entry name" value="SCF_F-box_component"/>
</dbReference>
<dbReference type="OMA" id="CAFRNDY"/>